<proteinExistence type="predicted"/>
<dbReference type="AlphaFoldDB" id="A0A5B7J1L0"/>
<protein>
    <submittedName>
        <fullName evidence="1">Uncharacterized protein</fullName>
    </submittedName>
</protein>
<accession>A0A5B7J1L0</accession>
<keyword evidence="2" id="KW-1185">Reference proteome</keyword>
<comment type="caution">
    <text evidence="1">The sequence shown here is derived from an EMBL/GenBank/DDBJ whole genome shotgun (WGS) entry which is preliminary data.</text>
</comment>
<sequence>MSNIEHSECGSRASPGLPCKVERVSYRSVGRSRPLVGRKMADINLVAKNERGCGMAPLEIAET</sequence>
<evidence type="ECO:0000313" key="1">
    <source>
        <dbReference type="EMBL" id="MPC88469.1"/>
    </source>
</evidence>
<organism evidence="1 2">
    <name type="scientific">Portunus trituberculatus</name>
    <name type="common">Swimming crab</name>
    <name type="synonym">Neptunus trituberculatus</name>
    <dbReference type="NCBI Taxonomy" id="210409"/>
    <lineage>
        <taxon>Eukaryota</taxon>
        <taxon>Metazoa</taxon>
        <taxon>Ecdysozoa</taxon>
        <taxon>Arthropoda</taxon>
        <taxon>Crustacea</taxon>
        <taxon>Multicrustacea</taxon>
        <taxon>Malacostraca</taxon>
        <taxon>Eumalacostraca</taxon>
        <taxon>Eucarida</taxon>
        <taxon>Decapoda</taxon>
        <taxon>Pleocyemata</taxon>
        <taxon>Brachyura</taxon>
        <taxon>Eubrachyura</taxon>
        <taxon>Portunoidea</taxon>
        <taxon>Portunidae</taxon>
        <taxon>Portuninae</taxon>
        <taxon>Portunus</taxon>
    </lineage>
</organism>
<evidence type="ECO:0000313" key="2">
    <source>
        <dbReference type="Proteomes" id="UP000324222"/>
    </source>
</evidence>
<dbReference type="EMBL" id="VSRR010077900">
    <property type="protein sequence ID" value="MPC88469.1"/>
    <property type="molecule type" value="Genomic_DNA"/>
</dbReference>
<reference evidence="1 2" key="1">
    <citation type="submission" date="2019-05" db="EMBL/GenBank/DDBJ databases">
        <title>Another draft genome of Portunus trituberculatus and its Hox gene families provides insights of decapod evolution.</title>
        <authorList>
            <person name="Jeong J.-H."/>
            <person name="Song I."/>
            <person name="Kim S."/>
            <person name="Choi T."/>
            <person name="Kim D."/>
            <person name="Ryu S."/>
            <person name="Kim W."/>
        </authorList>
    </citation>
    <scope>NUCLEOTIDE SEQUENCE [LARGE SCALE GENOMIC DNA]</scope>
    <source>
        <tissue evidence="1">Muscle</tissue>
    </source>
</reference>
<name>A0A5B7J1L0_PORTR</name>
<gene>
    <name evidence="1" type="ORF">E2C01_083374</name>
</gene>
<dbReference type="Proteomes" id="UP000324222">
    <property type="component" value="Unassembled WGS sequence"/>
</dbReference>